<gene>
    <name evidence="2" type="ORF">DXD13_05755</name>
</gene>
<evidence type="ECO:0000313" key="3">
    <source>
        <dbReference type="Proteomes" id="UP000261052"/>
    </source>
</evidence>
<dbReference type="RefSeq" id="WP_117685628.1">
    <property type="nucleotide sequence ID" value="NZ_QSQP01000005.1"/>
</dbReference>
<evidence type="ECO:0000256" key="1">
    <source>
        <dbReference type="SAM" id="Phobius"/>
    </source>
</evidence>
<protein>
    <submittedName>
        <fullName evidence="2">Uncharacterized protein</fullName>
    </submittedName>
</protein>
<proteinExistence type="predicted"/>
<dbReference type="EMBL" id="QSQP01000005">
    <property type="protein sequence ID" value="RGK43911.1"/>
    <property type="molecule type" value="Genomic_DNA"/>
</dbReference>
<dbReference type="AlphaFoldDB" id="A0A3E4M2G5"/>
<sequence>MHNLSQKEKDFLEEIKKEKNGVPFSAAHTMINPNNDLNGDNQQIISELIAKKLLEIVIYEGIKYLRVPSLASGDEQEYDTKQYGYEVIGLPHSPIGMISLKKEFYENLETLYLILGTTSYEMFKDILEIRMSKGYKTVFIYPAFNTVRNDKREHYKVEKKKWEQYLMRLPQIERKTVEFRIANKDYTYIKNSMFTRDHARINVRVENSNSSSRNGIILRCENNNTIYRMAEKSYEDIAFNSHIDIKVNLAKFVVEFLKQNIIKIILIVVFLGICIFLPNANGAFWGFLTGLISDMIIEWVKEIKWKKKKLFEN</sequence>
<evidence type="ECO:0000313" key="2">
    <source>
        <dbReference type="EMBL" id="RGK43911.1"/>
    </source>
</evidence>
<comment type="caution">
    <text evidence="2">The sequence shown here is derived from an EMBL/GenBank/DDBJ whole genome shotgun (WGS) entry which is preliminary data.</text>
</comment>
<keyword evidence="1" id="KW-1133">Transmembrane helix</keyword>
<feature type="transmembrane region" description="Helical" evidence="1">
    <location>
        <begin position="261"/>
        <end position="278"/>
    </location>
</feature>
<keyword evidence="1" id="KW-0812">Transmembrane</keyword>
<organism evidence="2 3">
    <name type="scientific">Agathobacter rectalis</name>
    <dbReference type="NCBI Taxonomy" id="39491"/>
    <lineage>
        <taxon>Bacteria</taxon>
        <taxon>Bacillati</taxon>
        <taxon>Bacillota</taxon>
        <taxon>Clostridia</taxon>
        <taxon>Lachnospirales</taxon>
        <taxon>Lachnospiraceae</taxon>
        <taxon>Agathobacter</taxon>
    </lineage>
</organism>
<dbReference type="Proteomes" id="UP000261052">
    <property type="component" value="Unassembled WGS sequence"/>
</dbReference>
<accession>A0A3E4M2G5</accession>
<reference evidence="2 3" key="1">
    <citation type="submission" date="2018-08" db="EMBL/GenBank/DDBJ databases">
        <title>A genome reference for cultivated species of the human gut microbiota.</title>
        <authorList>
            <person name="Zou Y."/>
            <person name="Xue W."/>
            <person name="Luo G."/>
        </authorList>
    </citation>
    <scope>NUCLEOTIDE SEQUENCE [LARGE SCALE GENOMIC DNA]</scope>
    <source>
        <strain evidence="2 3">TF11-15AC</strain>
    </source>
</reference>
<keyword evidence="1" id="KW-0472">Membrane</keyword>
<name>A0A3E4M2G5_9FIRM</name>